<sequence>MTTVIFPVGHYTGALPSAIGAPNHVVRVGMKQHRLTDAEFGVWMLAHGAAEARTVPWTRRQMAAEASRLAVDISPDLLDGLEDRGLVFSIDPADPGVADIARCYRLEALMIGLGDTVEHPGHHRIGVPEAGVVAVLDPDSYELWQWAATTPSLWAYCQLRSTVASNEDPHGAADRVFQDLRTLIQHGCGYLDVVR</sequence>
<name>A0ABP4TLY6_9ACTN</name>
<organism evidence="1 2">
    <name type="scientific">Kribbella yunnanensis</name>
    <dbReference type="NCBI Taxonomy" id="190194"/>
    <lineage>
        <taxon>Bacteria</taxon>
        <taxon>Bacillati</taxon>
        <taxon>Actinomycetota</taxon>
        <taxon>Actinomycetes</taxon>
        <taxon>Propionibacteriales</taxon>
        <taxon>Kribbellaceae</taxon>
        <taxon>Kribbella</taxon>
    </lineage>
</organism>
<protein>
    <submittedName>
        <fullName evidence="1">Uncharacterized protein</fullName>
    </submittedName>
</protein>
<dbReference type="Proteomes" id="UP001500280">
    <property type="component" value="Unassembled WGS sequence"/>
</dbReference>
<evidence type="ECO:0000313" key="2">
    <source>
        <dbReference type="Proteomes" id="UP001500280"/>
    </source>
</evidence>
<keyword evidence="2" id="KW-1185">Reference proteome</keyword>
<gene>
    <name evidence="1" type="ORF">GCM10009745_38370</name>
</gene>
<reference evidence="2" key="1">
    <citation type="journal article" date="2019" name="Int. J. Syst. Evol. Microbiol.">
        <title>The Global Catalogue of Microorganisms (GCM) 10K type strain sequencing project: providing services to taxonomists for standard genome sequencing and annotation.</title>
        <authorList>
            <consortium name="The Broad Institute Genomics Platform"/>
            <consortium name="The Broad Institute Genome Sequencing Center for Infectious Disease"/>
            <person name="Wu L."/>
            <person name="Ma J."/>
        </authorList>
    </citation>
    <scope>NUCLEOTIDE SEQUENCE [LARGE SCALE GENOMIC DNA]</scope>
    <source>
        <strain evidence="2">JCM 14307</strain>
    </source>
</reference>
<dbReference type="RefSeq" id="WP_344153379.1">
    <property type="nucleotide sequence ID" value="NZ_BAAANF010000013.1"/>
</dbReference>
<evidence type="ECO:0000313" key="1">
    <source>
        <dbReference type="EMBL" id="GAA1689533.1"/>
    </source>
</evidence>
<dbReference type="EMBL" id="BAAANF010000013">
    <property type="protein sequence ID" value="GAA1689533.1"/>
    <property type="molecule type" value="Genomic_DNA"/>
</dbReference>
<accession>A0ABP4TLY6</accession>
<proteinExistence type="predicted"/>
<comment type="caution">
    <text evidence="1">The sequence shown here is derived from an EMBL/GenBank/DDBJ whole genome shotgun (WGS) entry which is preliminary data.</text>
</comment>